<dbReference type="Proteomes" id="UP001320178">
    <property type="component" value="Unassembled WGS sequence"/>
</dbReference>
<dbReference type="EMBL" id="JABFTQ010000003">
    <property type="protein sequence ID" value="MCE8046321.1"/>
    <property type="molecule type" value="Genomic_DNA"/>
</dbReference>
<proteinExistence type="predicted"/>
<dbReference type="CDD" id="cd03808">
    <property type="entry name" value="GT4_CapM-like"/>
    <property type="match status" value="1"/>
</dbReference>
<dbReference type="PANTHER" id="PTHR12526">
    <property type="entry name" value="GLYCOSYLTRANSFERASE"/>
    <property type="match status" value="1"/>
</dbReference>
<dbReference type="RefSeq" id="WP_086508734.1">
    <property type="nucleotide sequence ID" value="NZ_JAAQTN010000029.1"/>
</dbReference>
<organism evidence="3 5">
    <name type="scientific">Billgrantia desiderata</name>
    <dbReference type="NCBI Taxonomy" id="52021"/>
    <lineage>
        <taxon>Bacteria</taxon>
        <taxon>Pseudomonadati</taxon>
        <taxon>Pseudomonadota</taxon>
        <taxon>Gammaproteobacteria</taxon>
        <taxon>Oceanospirillales</taxon>
        <taxon>Halomonadaceae</taxon>
        <taxon>Billgrantia</taxon>
    </lineage>
</organism>
<reference evidence="3" key="1">
    <citation type="submission" date="2020-05" db="EMBL/GenBank/DDBJ databases">
        <authorList>
            <person name="Wang L."/>
            <person name="Shao Z."/>
        </authorList>
    </citation>
    <scope>NUCLEOTIDE SEQUENCE</scope>
    <source>
        <strain evidence="2">MCCC 1A05748</strain>
        <strain evidence="3">MCCC 1A05776</strain>
    </source>
</reference>
<dbReference type="Pfam" id="PF13692">
    <property type="entry name" value="Glyco_trans_1_4"/>
    <property type="match status" value="1"/>
</dbReference>
<dbReference type="EMBL" id="JABFTS010000008">
    <property type="protein sequence ID" value="MCE8052940.1"/>
    <property type="molecule type" value="Genomic_DNA"/>
</dbReference>
<dbReference type="Gene3D" id="3.40.50.2000">
    <property type="entry name" value="Glycogen Phosphorylase B"/>
    <property type="match status" value="2"/>
</dbReference>
<accession>A0AAW4YX21</accession>
<protein>
    <submittedName>
        <fullName evidence="3">Glycosyltransferase family 4 protein</fullName>
    </submittedName>
</protein>
<dbReference type="AlphaFoldDB" id="A0AAW4YX21"/>
<evidence type="ECO:0000313" key="5">
    <source>
        <dbReference type="Proteomes" id="UP001320178"/>
    </source>
</evidence>
<dbReference type="Pfam" id="PF13477">
    <property type="entry name" value="Glyco_trans_4_2"/>
    <property type="match status" value="1"/>
</dbReference>
<dbReference type="SUPFAM" id="SSF53756">
    <property type="entry name" value="UDP-Glycosyltransferase/glycogen phosphorylase"/>
    <property type="match status" value="1"/>
</dbReference>
<keyword evidence="4" id="KW-1185">Reference proteome</keyword>
<dbReference type="GO" id="GO:0016757">
    <property type="term" value="F:glycosyltransferase activity"/>
    <property type="evidence" value="ECO:0007669"/>
    <property type="project" value="TreeGrafter"/>
</dbReference>
<comment type="caution">
    <text evidence="3">The sequence shown here is derived from an EMBL/GenBank/DDBJ whole genome shotgun (WGS) entry which is preliminary data.</text>
</comment>
<dbReference type="InterPro" id="IPR028098">
    <property type="entry name" value="Glyco_trans_4-like_N"/>
</dbReference>
<dbReference type="Proteomes" id="UP001320154">
    <property type="component" value="Unassembled WGS sequence"/>
</dbReference>
<evidence type="ECO:0000313" key="4">
    <source>
        <dbReference type="Proteomes" id="UP001320154"/>
    </source>
</evidence>
<evidence type="ECO:0000259" key="1">
    <source>
        <dbReference type="Pfam" id="PF13477"/>
    </source>
</evidence>
<feature type="domain" description="Glycosyltransferase subfamily 4-like N-terminal" evidence="1">
    <location>
        <begin position="19"/>
        <end position="157"/>
    </location>
</feature>
<name>A0AAW4YX21_9GAMM</name>
<evidence type="ECO:0000313" key="3">
    <source>
        <dbReference type="EMBL" id="MCE8052940.1"/>
    </source>
</evidence>
<evidence type="ECO:0000313" key="2">
    <source>
        <dbReference type="EMBL" id="MCE8046321.1"/>
    </source>
</evidence>
<dbReference type="PANTHER" id="PTHR12526:SF638">
    <property type="entry name" value="SPORE COAT PROTEIN SA"/>
    <property type="match status" value="1"/>
</dbReference>
<reference evidence="3 4" key="2">
    <citation type="journal article" date="2021" name="Front. Microbiol.">
        <title>Aerobic Denitrification and Heterotrophic Sulfur Oxidation in the Genus Halomonas Revealed by Six Novel Species Characterizations and Genome-Based Analysis.</title>
        <authorList>
            <person name="Wang L."/>
            <person name="Shao Z."/>
        </authorList>
    </citation>
    <scope>NUCLEOTIDE SEQUENCE</scope>
    <source>
        <strain evidence="2 4">MCCC 1A05748</strain>
        <strain evidence="3">MCCC 1A05776</strain>
    </source>
</reference>
<sequence>MKFLIIAGAPGSLIRFRGHLISDLIDQGLTVHAASPDLPPDSEIRAMLEQKGVHVHEIYLKRTGMNLVDDVRTLVDLAQLMHRVRPDYVLGYTVKPVIFGTLAGALAGCPQRFALITGLGYAFSECSENHRQRLVGGIVTHLYRQSLRHAHKVFFQNPDDQTLFRQLGMLNGTTPSVVVNGSGVDIEHYAPRDYPGRVTFVLISRLLIDKGVREYVEAAYRLKEAFPEASFLLVGGLDSNPRAITLQELDRWVADGVITYLGKLDDVREALATASVFVLPSFYREGIPRTILEALAMGRPVITTDTPGCRETVVDGENGYLVPPRDADRLASAMCKFLENPELAIGMGKRAREAAMKKFDVRLVNAVMLKEMGISC</sequence>
<gene>
    <name evidence="2" type="ORF">HOP60_06185</name>
    <name evidence="3" type="ORF">HOP61_16730</name>
</gene>